<proteinExistence type="predicted"/>
<feature type="compositionally biased region" description="Basic and acidic residues" evidence="1">
    <location>
        <begin position="125"/>
        <end position="136"/>
    </location>
</feature>
<gene>
    <name evidence="2" type="ORF">LNINA_LOCUS10042</name>
</gene>
<dbReference type="EMBL" id="CAVLEF010000098">
    <property type="protein sequence ID" value="CAK1550850.1"/>
    <property type="molecule type" value="Genomic_DNA"/>
</dbReference>
<dbReference type="AlphaFoldDB" id="A0AAV1JNE6"/>
<organism evidence="2 3">
    <name type="scientific">Leptosia nina</name>
    <dbReference type="NCBI Taxonomy" id="320188"/>
    <lineage>
        <taxon>Eukaryota</taxon>
        <taxon>Metazoa</taxon>
        <taxon>Ecdysozoa</taxon>
        <taxon>Arthropoda</taxon>
        <taxon>Hexapoda</taxon>
        <taxon>Insecta</taxon>
        <taxon>Pterygota</taxon>
        <taxon>Neoptera</taxon>
        <taxon>Endopterygota</taxon>
        <taxon>Lepidoptera</taxon>
        <taxon>Glossata</taxon>
        <taxon>Ditrysia</taxon>
        <taxon>Papilionoidea</taxon>
        <taxon>Pieridae</taxon>
        <taxon>Pierinae</taxon>
        <taxon>Leptosia</taxon>
    </lineage>
</organism>
<accession>A0AAV1JNE6</accession>
<reference evidence="2 3" key="1">
    <citation type="submission" date="2023-11" db="EMBL/GenBank/DDBJ databases">
        <authorList>
            <person name="Okamura Y."/>
        </authorList>
    </citation>
    <scope>NUCLEOTIDE SEQUENCE [LARGE SCALE GENOMIC DNA]</scope>
</reference>
<name>A0AAV1JNE6_9NEOP</name>
<sequence>MEYYSVFIRITKFGGFKGTWFHRRPLSWLRKRSDGSSRKVRSGIACCAAAAAANEGQLFSPYRESYKSRDRKVFEVPTLRPQEHLWGLFNSEDTRRAGKSADPQSDKEQGVAGSDSEDETVYDAAIDRAHDSESEV</sequence>
<keyword evidence="3" id="KW-1185">Reference proteome</keyword>
<dbReference type="Proteomes" id="UP001497472">
    <property type="component" value="Unassembled WGS sequence"/>
</dbReference>
<evidence type="ECO:0000313" key="2">
    <source>
        <dbReference type="EMBL" id="CAK1550850.1"/>
    </source>
</evidence>
<evidence type="ECO:0000313" key="3">
    <source>
        <dbReference type="Proteomes" id="UP001497472"/>
    </source>
</evidence>
<feature type="region of interest" description="Disordered" evidence="1">
    <location>
        <begin position="90"/>
        <end position="136"/>
    </location>
</feature>
<evidence type="ECO:0000256" key="1">
    <source>
        <dbReference type="SAM" id="MobiDB-lite"/>
    </source>
</evidence>
<protein>
    <submittedName>
        <fullName evidence="2">Uncharacterized protein</fullName>
    </submittedName>
</protein>
<comment type="caution">
    <text evidence="2">The sequence shown here is derived from an EMBL/GenBank/DDBJ whole genome shotgun (WGS) entry which is preliminary data.</text>
</comment>